<evidence type="ECO:0000256" key="1">
    <source>
        <dbReference type="ARBA" id="ARBA00022679"/>
    </source>
</evidence>
<dbReference type="InterPro" id="IPR011009">
    <property type="entry name" value="Kinase-like_dom_sf"/>
</dbReference>
<evidence type="ECO:0000313" key="7">
    <source>
        <dbReference type="EMBL" id="GHD25445.1"/>
    </source>
</evidence>
<proteinExistence type="predicted"/>
<feature type="domain" description="Protein kinase" evidence="6">
    <location>
        <begin position="15"/>
        <end position="277"/>
    </location>
</feature>
<dbReference type="PROSITE" id="PS00107">
    <property type="entry name" value="PROTEIN_KINASE_ATP"/>
    <property type="match status" value="1"/>
</dbReference>
<evidence type="ECO:0000256" key="3">
    <source>
        <dbReference type="ARBA" id="ARBA00022777"/>
    </source>
</evidence>
<dbReference type="Pfam" id="PF00069">
    <property type="entry name" value="Pkinase"/>
    <property type="match status" value="1"/>
</dbReference>
<evidence type="ECO:0000256" key="4">
    <source>
        <dbReference type="ARBA" id="ARBA00022840"/>
    </source>
</evidence>
<dbReference type="EMBL" id="BMXL01000009">
    <property type="protein sequence ID" value="GHD25445.1"/>
    <property type="molecule type" value="Genomic_DNA"/>
</dbReference>
<name>A0A918XCK7_9ACTN</name>
<organism evidence="7 8">
    <name type="scientific">Nocardiopsis kunsanensis</name>
    <dbReference type="NCBI Taxonomy" id="141693"/>
    <lineage>
        <taxon>Bacteria</taxon>
        <taxon>Bacillati</taxon>
        <taxon>Actinomycetota</taxon>
        <taxon>Actinomycetes</taxon>
        <taxon>Streptosporangiales</taxon>
        <taxon>Nocardiopsidaceae</taxon>
        <taxon>Nocardiopsis</taxon>
    </lineage>
</organism>
<dbReference type="SUPFAM" id="SSF56112">
    <property type="entry name" value="Protein kinase-like (PK-like)"/>
    <property type="match status" value="1"/>
</dbReference>
<dbReference type="GO" id="GO:0005524">
    <property type="term" value="F:ATP binding"/>
    <property type="evidence" value="ECO:0007669"/>
    <property type="project" value="UniProtKB-UniRule"/>
</dbReference>
<reference evidence="7 8" key="1">
    <citation type="journal article" date="2014" name="Int. J. Syst. Evol. Microbiol.">
        <title>Complete genome sequence of Corynebacterium casei LMG S-19264T (=DSM 44701T), isolated from a smear-ripened cheese.</title>
        <authorList>
            <consortium name="US DOE Joint Genome Institute (JGI-PGF)"/>
            <person name="Walter F."/>
            <person name="Albersmeier A."/>
            <person name="Kalinowski J."/>
            <person name="Ruckert C."/>
        </authorList>
    </citation>
    <scope>NUCLEOTIDE SEQUENCE [LARGE SCALE GENOMIC DNA]</scope>
    <source>
        <strain evidence="7 8">KCTC 19473</strain>
    </source>
</reference>
<dbReference type="GO" id="GO:0004674">
    <property type="term" value="F:protein serine/threonine kinase activity"/>
    <property type="evidence" value="ECO:0007669"/>
    <property type="project" value="TreeGrafter"/>
</dbReference>
<dbReference type="Gene3D" id="2.130.10.10">
    <property type="entry name" value="YVTN repeat-like/Quinoprotein amine dehydrogenase"/>
    <property type="match status" value="1"/>
</dbReference>
<feature type="binding site" evidence="5">
    <location>
        <position position="43"/>
    </location>
    <ligand>
        <name>ATP</name>
        <dbReference type="ChEBI" id="CHEBI:30616"/>
    </ligand>
</feature>
<dbReference type="SMART" id="SM00220">
    <property type="entry name" value="S_TKc"/>
    <property type="match status" value="1"/>
</dbReference>
<dbReference type="InterPro" id="IPR008271">
    <property type="entry name" value="Ser/Thr_kinase_AS"/>
</dbReference>
<keyword evidence="1" id="KW-0808">Transferase</keyword>
<evidence type="ECO:0000313" key="8">
    <source>
        <dbReference type="Proteomes" id="UP000654947"/>
    </source>
</evidence>
<keyword evidence="3 7" id="KW-0418">Kinase</keyword>
<keyword evidence="4 5" id="KW-0067">ATP-binding</keyword>
<dbReference type="SUPFAM" id="SSF82171">
    <property type="entry name" value="DPP6 N-terminal domain-like"/>
    <property type="match status" value="1"/>
</dbReference>
<comment type="caution">
    <text evidence="7">The sequence shown here is derived from an EMBL/GenBank/DDBJ whole genome shotgun (WGS) entry which is preliminary data.</text>
</comment>
<dbReference type="CDD" id="cd14014">
    <property type="entry name" value="STKc_PknB_like"/>
    <property type="match status" value="1"/>
</dbReference>
<keyword evidence="2 5" id="KW-0547">Nucleotide-binding</keyword>
<dbReference type="InterPro" id="IPR015943">
    <property type="entry name" value="WD40/YVTN_repeat-like_dom_sf"/>
</dbReference>
<dbReference type="PROSITE" id="PS00108">
    <property type="entry name" value="PROTEIN_KINASE_ST"/>
    <property type="match status" value="1"/>
</dbReference>
<dbReference type="Gene3D" id="3.30.200.20">
    <property type="entry name" value="Phosphorylase Kinase, domain 1"/>
    <property type="match status" value="1"/>
</dbReference>
<dbReference type="InterPro" id="IPR017441">
    <property type="entry name" value="Protein_kinase_ATP_BS"/>
</dbReference>
<dbReference type="PANTHER" id="PTHR43289:SF34">
    <property type="entry name" value="SERINE_THREONINE-PROTEIN KINASE YBDM-RELATED"/>
    <property type="match status" value="1"/>
</dbReference>
<evidence type="ECO:0000259" key="6">
    <source>
        <dbReference type="PROSITE" id="PS50011"/>
    </source>
</evidence>
<dbReference type="RefSeq" id="WP_193517921.1">
    <property type="nucleotide sequence ID" value="NZ_BMXL01000009.1"/>
</dbReference>
<evidence type="ECO:0000256" key="5">
    <source>
        <dbReference type="PROSITE-ProRule" id="PRU10141"/>
    </source>
</evidence>
<accession>A0A918XCK7</accession>
<protein>
    <submittedName>
        <fullName evidence="7">Protein kinase</fullName>
    </submittedName>
</protein>
<dbReference type="PROSITE" id="PS50011">
    <property type="entry name" value="PROTEIN_KINASE_DOM"/>
    <property type="match status" value="1"/>
</dbReference>
<dbReference type="PANTHER" id="PTHR43289">
    <property type="entry name" value="MITOGEN-ACTIVATED PROTEIN KINASE KINASE KINASE 20-RELATED"/>
    <property type="match status" value="1"/>
</dbReference>
<sequence length="695" mass="74093">MHSLADDDPTRIGPYQITALLGSGGMGRVYLGFDRDGHPAAVKVVRAEYAYDPDFRERFAHELSLAQRVHGHGVPRVYAADTSGERPWLATAYVKGPSLQHLVERTGPLPEPSAVLLARAIAQALAGVHARGLAHRDLKPANVMVAAEGPQVIDFGIARATEDGRRTDDDTIAGTPGYMAPEASRREQAGPPADVFALGGVLVWALTGVGPFGDGHPSSVVYRTENLDPELDRIPPALRPLLAACLDKDPARRPTAAQVLQTLGGPVAPASDAAQWLPPRSAAAVNEATAEYDRVRALSGSGSKARGLLVAGAAAMALCLVGGFGFWAASDPFAPPEENQAAGEGEGEVPERERCDPTQHLAEEFTEAASETPTIPSNTDRVFSRFSNDGSVLAVSGNRGVVLWDWQAGTELARIEANLPHSASVPRFSPNDCLLAWGTEEGAQVYSLESGELTVHAEGREIRELAFSPDGDVLTVGDAGFDSAGGTYDIDLESGDTVQVHRDGEAMVSLVYGPEGEHLAGIDNIDQLRVWDAATGEVVYSHDSLAMLDIGTGLTLLGDGELIIATAEGPVHYDFLTDDGEGFVFHPDEDDDEDAYNADLLEFAYAPHANRIYTVRAETADEDDNGNGEQDVYLHIWDWDHTQDVEEEEIEPESEALGLGMSVHPEGEVVSGTDLEAGQIIIMSPDTLAEIDRLG</sequence>
<keyword evidence="8" id="KW-1185">Reference proteome</keyword>
<dbReference type="InterPro" id="IPR000719">
    <property type="entry name" value="Prot_kinase_dom"/>
</dbReference>
<dbReference type="AlphaFoldDB" id="A0A918XCK7"/>
<evidence type="ECO:0000256" key="2">
    <source>
        <dbReference type="ARBA" id="ARBA00022741"/>
    </source>
</evidence>
<gene>
    <name evidence="7" type="ORF">GCM10007147_22780</name>
</gene>
<dbReference type="Gene3D" id="1.10.510.10">
    <property type="entry name" value="Transferase(Phosphotransferase) domain 1"/>
    <property type="match status" value="1"/>
</dbReference>
<dbReference type="Proteomes" id="UP000654947">
    <property type="component" value="Unassembled WGS sequence"/>
</dbReference>